<evidence type="ECO:0000256" key="4">
    <source>
        <dbReference type="RuleBase" id="RU102079"/>
    </source>
</evidence>
<proteinExistence type="predicted"/>
<dbReference type="InterPro" id="IPR044156">
    <property type="entry name" value="Galectin-like"/>
</dbReference>
<evidence type="ECO:0000313" key="7">
    <source>
        <dbReference type="Proteomes" id="UP000694387"/>
    </source>
</evidence>
<dbReference type="GeneTree" id="ENSGT00940000155398"/>
<dbReference type="CDD" id="cd00070">
    <property type="entry name" value="GLECT"/>
    <property type="match status" value="1"/>
</dbReference>
<dbReference type="PROSITE" id="PS51304">
    <property type="entry name" value="GALECTIN"/>
    <property type="match status" value="1"/>
</dbReference>
<dbReference type="SMART" id="SM00908">
    <property type="entry name" value="Gal-bind_lectin"/>
    <property type="match status" value="1"/>
</dbReference>
<feature type="domain" description="Galectin" evidence="5">
    <location>
        <begin position="42"/>
        <end position="172"/>
    </location>
</feature>
<accession>A0A8C4MLI4</accession>
<protein>
    <recommendedName>
        <fullName evidence="4">Galectin</fullName>
    </recommendedName>
</protein>
<evidence type="ECO:0000256" key="3">
    <source>
        <dbReference type="ARBA" id="ARBA00055823"/>
    </source>
</evidence>
<dbReference type="Ensembl" id="ENSEAST00005031057.2">
    <property type="protein sequence ID" value="ENSEASP00005028589.2"/>
    <property type="gene ID" value="ENSEASG00005019437.2"/>
</dbReference>
<dbReference type="PANTHER" id="PTHR11346">
    <property type="entry name" value="GALECTIN"/>
    <property type="match status" value="1"/>
</dbReference>
<keyword evidence="1 4" id="KW-0430">Lectin</keyword>
<reference evidence="6" key="3">
    <citation type="submission" date="2025-09" db="UniProtKB">
        <authorList>
            <consortium name="Ensembl"/>
        </authorList>
    </citation>
    <scope>IDENTIFICATION</scope>
</reference>
<evidence type="ECO:0000259" key="5">
    <source>
        <dbReference type="PROSITE" id="PS51304"/>
    </source>
</evidence>
<keyword evidence="2" id="KW-0677">Repeat</keyword>
<keyword evidence="7" id="KW-1185">Reference proteome</keyword>
<dbReference type="InterPro" id="IPR001079">
    <property type="entry name" value="Galectin_CRD"/>
</dbReference>
<dbReference type="Proteomes" id="UP000694387">
    <property type="component" value="Chromosome 26"/>
</dbReference>
<reference evidence="6" key="2">
    <citation type="submission" date="2025-08" db="UniProtKB">
        <authorList>
            <consortium name="Ensembl"/>
        </authorList>
    </citation>
    <scope>IDENTIFICATION</scope>
</reference>
<dbReference type="InterPro" id="IPR013320">
    <property type="entry name" value="ConA-like_dom_sf"/>
</dbReference>
<dbReference type="GO" id="GO:0030246">
    <property type="term" value="F:carbohydrate binding"/>
    <property type="evidence" value="ECO:0007669"/>
    <property type="project" value="UniProtKB-UniRule"/>
</dbReference>
<dbReference type="SUPFAM" id="SSF49899">
    <property type="entry name" value="Concanavalin A-like lectins/glucanases"/>
    <property type="match status" value="1"/>
</dbReference>
<evidence type="ECO:0000256" key="2">
    <source>
        <dbReference type="ARBA" id="ARBA00022737"/>
    </source>
</evidence>
<evidence type="ECO:0000256" key="1">
    <source>
        <dbReference type="ARBA" id="ARBA00022734"/>
    </source>
</evidence>
<gene>
    <name evidence="6" type="primary">LOC106836071</name>
</gene>
<name>A0A8C4MLI4_EQUAS</name>
<evidence type="ECO:0000313" key="6">
    <source>
        <dbReference type="Ensembl" id="ENSEASP00005028589.2"/>
    </source>
</evidence>
<organism evidence="6 7">
    <name type="scientific">Equus asinus</name>
    <name type="common">Donkey</name>
    <name type="synonym">Equus africanus asinus</name>
    <dbReference type="NCBI Taxonomy" id="9793"/>
    <lineage>
        <taxon>Eukaryota</taxon>
        <taxon>Metazoa</taxon>
        <taxon>Chordata</taxon>
        <taxon>Craniata</taxon>
        <taxon>Vertebrata</taxon>
        <taxon>Euteleostomi</taxon>
        <taxon>Mammalia</taxon>
        <taxon>Eutheria</taxon>
        <taxon>Laurasiatheria</taxon>
        <taxon>Perissodactyla</taxon>
        <taxon>Equidae</taxon>
        <taxon>Equus</taxon>
    </lineage>
</organism>
<dbReference type="SMART" id="SM00276">
    <property type="entry name" value="GLECT"/>
    <property type="match status" value="1"/>
</dbReference>
<dbReference type="PANTHER" id="PTHR11346:SF107">
    <property type="entry name" value="GALECTIN-7"/>
    <property type="match status" value="1"/>
</dbReference>
<dbReference type="FunFam" id="2.60.120.200:FF:000124">
    <property type="entry name" value="Galectin-4"/>
    <property type="match status" value="1"/>
</dbReference>
<comment type="function">
    <text evidence="3">Galectin that binds lactose and a related range of sugars. May be involved in the assembly of adherens junctions.</text>
</comment>
<dbReference type="AlphaFoldDB" id="A0A8C4MLI4"/>
<reference evidence="6 7" key="1">
    <citation type="journal article" date="2020" name="Nat. Commun.">
        <title>Donkey genomes provide new insights into domestication and selection for coat color.</title>
        <authorList>
            <person name="Wang"/>
            <person name="C."/>
            <person name="Li"/>
            <person name="H."/>
            <person name="Guo"/>
            <person name="Y."/>
            <person name="Huang"/>
            <person name="J."/>
            <person name="Sun"/>
            <person name="Y."/>
            <person name="Min"/>
            <person name="J."/>
            <person name="Wang"/>
            <person name="J."/>
            <person name="Fang"/>
            <person name="X."/>
            <person name="Zhao"/>
            <person name="Z."/>
            <person name="Wang"/>
            <person name="S."/>
            <person name="Zhang"/>
            <person name="Y."/>
            <person name="Liu"/>
            <person name="Q."/>
            <person name="Jiang"/>
            <person name="Q."/>
            <person name="Wang"/>
            <person name="X."/>
            <person name="Guo"/>
            <person name="Y."/>
            <person name="Yang"/>
            <person name="C."/>
            <person name="Wang"/>
            <person name="Y."/>
            <person name="Tian"/>
            <person name="F."/>
            <person name="Zhuang"/>
            <person name="G."/>
            <person name="Fan"/>
            <person name="Y."/>
            <person name="Gao"/>
            <person name="Q."/>
            <person name="Li"/>
            <person name="Y."/>
            <person name="Ju"/>
            <person name="Z."/>
            <person name="Li"/>
            <person name="J."/>
            <person name="Li"/>
            <person name="R."/>
            <person name="Hou"/>
            <person name="M."/>
            <person name="Yang"/>
            <person name="G."/>
            <person name="Liu"/>
            <person name="G."/>
            <person name="Liu"/>
            <person name="W."/>
            <person name="Guo"/>
            <person name="J."/>
            <person name="Pan"/>
            <person name="S."/>
            <person name="Fan"/>
            <person name="G."/>
            <person name="Zhang"/>
            <person name="W."/>
            <person name="Zhang"/>
            <person name="R."/>
            <person name="Yu"/>
            <person name="J."/>
            <person name="Zhang"/>
            <person name="X."/>
            <person name="Yin"/>
            <person name="Q."/>
            <person name="Ji"/>
            <person name="C."/>
            <person name="Jin"/>
            <person name="Y."/>
            <person name="Yue"/>
            <person name="G."/>
            <person name="Liu"/>
            <person name="M."/>
            <person name="Xu"/>
            <person name="J."/>
            <person name="Liu"/>
            <person name="S."/>
            <person name="Jordana"/>
            <person name="J."/>
            <person name="Noce"/>
            <person name="A."/>
            <person name="Amills"/>
            <person name="M."/>
            <person name="Wu"/>
            <person name="D.D."/>
            <person name="Li"/>
            <person name="S."/>
            <person name="Zhou"/>
            <person name="X. and Zhong"/>
            <person name="J."/>
        </authorList>
    </citation>
    <scope>NUCLEOTIDE SEQUENCE [LARGE SCALE GENOMIC DNA]</scope>
</reference>
<dbReference type="Pfam" id="PF00337">
    <property type="entry name" value="Gal-bind_lectin"/>
    <property type="match status" value="1"/>
</dbReference>
<sequence length="172" mass="19593">MLPQRGLMSSAMSTLRIRTNETLGRLQQSVGTQPLGHEEVQPRVPLPEGIRVGNVMRIRGVVPGNAHHFSINLVCKEEQDGEVALHFNPRLEESIVVFNTMQEGRWKREEHVKGMPFQRGQPFDVLIITTEDGFKAVVGDSEYYHFRHRIPPANVRLLETQGDVQVELMKVF</sequence>
<dbReference type="Gene3D" id="2.60.120.200">
    <property type="match status" value="1"/>
</dbReference>